<dbReference type="EMBL" id="HE616745">
    <property type="protein sequence ID" value="CCE92149.1"/>
    <property type="molecule type" value="Genomic_DNA"/>
</dbReference>
<dbReference type="STRING" id="1076872.G8ZU55"/>
<organism evidence="1 2">
    <name type="scientific">Torulaspora delbrueckii</name>
    <name type="common">Yeast</name>
    <name type="synonym">Candida colliculosa</name>
    <dbReference type="NCBI Taxonomy" id="4950"/>
    <lineage>
        <taxon>Eukaryota</taxon>
        <taxon>Fungi</taxon>
        <taxon>Dikarya</taxon>
        <taxon>Ascomycota</taxon>
        <taxon>Saccharomycotina</taxon>
        <taxon>Saccharomycetes</taxon>
        <taxon>Saccharomycetales</taxon>
        <taxon>Saccharomycetaceae</taxon>
        <taxon>Torulaspora</taxon>
    </lineage>
</organism>
<dbReference type="Proteomes" id="UP000005627">
    <property type="component" value="Chromosome 4"/>
</dbReference>
<evidence type="ECO:0000313" key="2">
    <source>
        <dbReference type="Proteomes" id="UP000005627"/>
    </source>
</evidence>
<dbReference type="GeneID" id="11503516"/>
<proteinExistence type="predicted"/>
<dbReference type="HOGENOM" id="CLU_280757_0_0_1"/>
<gene>
    <name evidence="1" type="primary">TDEL0D05650</name>
    <name evidence="1" type="ORF">TDEL_0D05650</name>
</gene>
<dbReference type="InParanoid" id="G8ZU55"/>
<keyword evidence="2" id="KW-1185">Reference proteome</keyword>
<evidence type="ECO:0000313" key="1">
    <source>
        <dbReference type="EMBL" id="CCE92149.1"/>
    </source>
</evidence>
<reference evidence="1 2" key="1">
    <citation type="journal article" date="2011" name="Proc. Natl. Acad. Sci. U.S.A.">
        <title>Evolutionary erosion of yeast sex chromosomes by mating-type switching accidents.</title>
        <authorList>
            <person name="Gordon J.L."/>
            <person name="Armisen D."/>
            <person name="Proux-Wera E."/>
            <person name="Oheigeartaigh S.S."/>
            <person name="Byrne K.P."/>
            <person name="Wolfe K.H."/>
        </authorList>
    </citation>
    <scope>NUCLEOTIDE SEQUENCE [LARGE SCALE GENOMIC DNA]</scope>
    <source>
        <strain evidence="2">ATCC 10662 / CBS 1146 / NBRC 0425 / NCYC 2629 / NRRL Y-866</strain>
    </source>
</reference>
<dbReference type="RefSeq" id="XP_003681360.1">
    <property type="nucleotide sequence ID" value="XM_003681312.1"/>
</dbReference>
<accession>G8ZU55</accession>
<protein>
    <submittedName>
        <fullName evidence="1">Uncharacterized protein</fullName>
    </submittedName>
</protein>
<dbReference type="GO" id="GO:0030015">
    <property type="term" value="C:CCR4-NOT core complex"/>
    <property type="evidence" value="ECO:0007669"/>
    <property type="project" value="EnsemblFungi"/>
</dbReference>
<name>G8ZU55_TORDE</name>
<dbReference type="eggNOG" id="ENOG502QT7N">
    <property type="taxonomic scope" value="Eukaryota"/>
</dbReference>
<dbReference type="KEGG" id="tdl:TDEL_0D05650"/>
<dbReference type="FunCoup" id="G8ZU55">
    <property type="interactions" value="101"/>
</dbReference>
<dbReference type="OrthoDB" id="3980110at2759"/>
<dbReference type="GO" id="GO:0032968">
    <property type="term" value="P:positive regulation of transcription elongation by RNA polymerase II"/>
    <property type="evidence" value="ECO:0007669"/>
    <property type="project" value="EnsemblFungi"/>
</dbReference>
<sequence>MKRSNLDKVRPLHELLVEANLQPLKGVEGLAEALREEKVLKNDQWRPSLICETLIIALFTTRAGISLLPLFSESAKRKRVGPRVLEWHNDEELMLRFFSYILENRSSRIEPRLFEKARWKLPLFFLIESKFLAASMVLDQNYNLLLDYVHTITPMIKRWVHRAFTQGTFFKDTVVCYNRVYELKDSSEWYSFGTKKSNEERRAIQQFLRENSEQVLDTYHEMVRPSNERAINDTASYHHRISQHENVYSFDINQDGSLEIPNIMSHASVRHDILQNLMRLPLCDSPLLQWQFKLMAGLVDPLTQPPPNDKHIISLDLLYQMLLGLMEPAISNTLGSDGCDWKFHLCFNMQKIIQASLKRLNLQDFDTLNSINNSDEDVSWRDNLHSWLPHGLNTQNLELIYMIDILAVYTIYKLYEDLPVQLNPFLSPMISLWKNLTCVILLGLEIDRFEEEHETFETPVLVRATIRGAAALRAVVATILNGHVDTYKHDFMHEPLNTFMSPHGRKLCQGALYADLRSHAAALLALGTELEDVTNLLADLQAGDRFDEDVRYMFEYECDNYNEGDSESEKDGKLAVEQPKILQRRCNCIFDDDEMAEDEDFDGENDEAFFSKHLILQQNAQTSLSMSSSGKPRAVRSGGAFEFDYSGKDWRDIPRGSNFYYSPDFEFIESPSLSSLLALTKKASSEKLVEKESLTLLRSVASCVKNEQDEITLGNLIDPHQDSQADEESRNADKIEPDDIYEMWCENSTFEKIVYFNHTLAWKLMDEMLLCIGYRRVLIWFITHMELNHSLIHYIFELVMGLRGNSDENDRDVDLAGPPLQDVDKVKGELSVGFSRQGALQLSTIETKMLLQEFFTNAAIFISKKSEESTDIANEEQNNENRDLNGNSENVSLYAMGLMKLICFMVRTFINKEKFDFSESECVFELQALLMNWIGIIPEAKTLFFELKSLIAGFSTATSVQEQKNAEVKNDTQEDVPKEQSPVRVSNTAGFEFNRKLMTLLPPLVKNKEENAAMQTLRSFIKTSSFLNTVPVIGRKIVYEDDKILPLPKSDVPLALHEYIDYDGNYAYASGDDYEDA</sequence>
<dbReference type="AlphaFoldDB" id="G8ZU55"/>